<gene>
    <name evidence="2" type="ORF">E2C01_090492</name>
</gene>
<keyword evidence="3" id="KW-1185">Reference proteome</keyword>
<feature type="compositionally biased region" description="Basic and acidic residues" evidence="1">
    <location>
        <begin position="1"/>
        <end position="23"/>
    </location>
</feature>
<comment type="caution">
    <text evidence="2">The sequence shown here is derived from an EMBL/GenBank/DDBJ whole genome shotgun (WGS) entry which is preliminary data.</text>
</comment>
<organism evidence="2 3">
    <name type="scientific">Portunus trituberculatus</name>
    <name type="common">Swimming crab</name>
    <name type="synonym">Neptunus trituberculatus</name>
    <dbReference type="NCBI Taxonomy" id="210409"/>
    <lineage>
        <taxon>Eukaryota</taxon>
        <taxon>Metazoa</taxon>
        <taxon>Ecdysozoa</taxon>
        <taxon>Arthropoda</taxon>
        <taxon>Crustacea</taxon>
        <taxon>Multicrustacea</taxon>
        <taxon>Malacostraca</taxon>
        <taxon>Eumalacostraca</taxon>
        <taxon>Eucarida</taxon>
        <taxon>Decapoda</taxon>
        <taxon>Pleocyemata</taxon>
        <taxon>Brachyura</taxon>
        <taxon>Eubrachyura</taxon>
        <taxon>Portunoidea</taxon>
        <taxon>Portunidae</taxon>
        <taxon>Portuninae</taxon>
        <taxon>Portunus</taxon>
    </lineage>
</organism>
<dbReference type="AlphaFoldDB" id="A0A5B7JKD0"/>
<feature type="compositionally biased region" description="Basic and acidic residues" evidence="1">
    <location>
        <begin position="32"/>
        <end position="44"/>
    </location>
</feature>
<accession>A0A5B7JKD0</accession>
<evidence type="ECO:0000256" key="1">
    <source>
        <dbReference type="SAM" id="MobiDB-lite"/>
    </source>
</evidence>
<protein>
    <submittedName>
        <fullName evidence="2">Uncharacterized protein</fullName>
    </submittedName>
</protein>
<dbReference type="EMBL" id="VSRR010101646">
    <property type="protein sequence ID" value="MPC95289.1"/>
    <property type="molecule type" value="Genomic_DNA"/>
</dbReference>
<name>A0A5B7JKD0_PORTR</name>
<evidence type="ECO:0000313" key="3">
    <source>
        <dbReference type="Proteomes" id="UP000324222"/>
    </source>
</evidence>
<dbReference type="Proteomes" id="UP000324222">
    <property type="component" value="Unassembled WGS sequence"/>
</dbReference>
<reference evidence="2 3" key="1">
    <citation type="submission" date="2019-05" db="EMBL/GenBank/DDBJ databases">
        <title>Another draft genome of Portunus trituberculatus and its Hox gene families provides insights of decapod evolution.</title>
        <authorList>
            <person name="Jeong J.-H."/>
            <person name="Song I."/>
            <person name="Kim S."/>
            <person name="Choi T."/>
            <person name="Kim D."/>
            <person name="Ryu S."/>
            <person name="Kim W."/>
        </authorList>
    </citation>
    <scope>NUCLEOTIDE SEQUENCE [LARGE SCALE GENOMIC DNA]</scope>
    <source>
        <tissue evidence="2">Muscle</tissue>
    </source>
</reference>
<sequence length="60" mass="6812">MKDEDISGRENEENEDQREKASQEKQTTGITGKDKYARQTESSENRYVSNGAWETAARGT</sequence>
<evidence type="ECO:0000313" key="2">
    <source>
        <dbReference type="EMBL" id="MPC95289.1"/>
    </source>
</evidence>
<feature type="region of interest" description="Disordered" evidence="1">
    <location>
        <begin position="1"/>
        <end position="60"/>
    </location>
</feature>
<proteinExistence type="predicted"/>